<dbReference type="InterPro" id="IPR013990">
    <property type="entry name" value="WHy-dom"/>
</dbReference>
<organism evidence="3 4">
    <name type="scientific">Myxococcus landrumensis</name>
    <dbReference type="NCBI Taxonomy" id="2813577"/>
    <lineage>
        <taxon>Bacteria</taxon>
        <taxon>Pseudomonadati</taxon>
        <taxon>Myxococcota</taxon>
        <taxon>Myxococcia</taxon>
        <taxon>Myxococcales</taxon>
        <taxon>Cystobacterineae</taxon>
        <taxon>Myxococcaceae</taxon>
        <taxon>Myxococcus</taxon>
    </lineage>
</organism>
<dbReference type="Pfam" id="PF03168">
    <property type="entry name" value="LEA_2"/>
    <property type="match status" value="1"/>
</dbReference>
<sequence>MSSVMRSTSPVVLLAALACTSWGCASAPASPASRVVTVTAQDTSVVSQGLTEATLRFSAQLEAASAGQVERADYELVSEGKVLKQGTTKLGTRLEPGAPVALSFEERAAYVQSPEDLARLSAQGGTVLLALRGVLVVRTGDSEQKLPFAASRGVRVPRLPTIVVEELDGARYSAEEVQLNLRLGIRNPNPFPLKLSGLTWQVAVAGKAMDSGTLAQSDSVEASATGVYPVEVSVTKDSWGPEVRSLISRGILPYGVTGELTGPLMRVPYSLSGEVKLNVSR</sequence>
<evidence type="ECO:0000256" key="1">
    <source>
        <dbReference type="SAM" id="SignalP"/>
    </source>
</evidence>
<keyword evidence="1" id="KW-0732">Signal</keyword>
<evidence type="ECO:0000259" key="2">
    <source>
        <dbReference type="SMART" id="SM00769"/>
    </source>
</evidence>
<dbReference type="SUPFAM" id="SSF117070">
    <property type="entry name" value="LEA14-like"/>
    <property type="match status" value="1"/>
</dbReference>
<reference evidence="3 4" key="1">
    <citation type="submission" date="2021-02" db="EMBL/GenBank/DDBJ databases">
        <title>De Novo genome assembly of isolated myxobacteria.</title>
        <authorList>
            <person name="Stevens D.C."/>
        </authorList>
    </citation>
    <scope>NUCLEOTIDE SEQUENCE [LARGE SCALE GENOMIC DNA]</scope>
    <source>
        <strain evidence="3 4">SCHIC003</strain>
    </source>
</reference>
<evidence type="ECO:0000313" key="3">
    <source>
        <dbReference type="EMBL" id="QSQ18326.1"/>
    </source>
</evidence>
<dbReference type="SMART" id="SM00769">
    <property type="entry name" value="WHy"/>
    <property type="match status" value="1"/>
</dbReference>
<keyword evidence="4" id="KW-1185">Reference proteome</keyword>
<feature type="domain" description="Water stress and hypersensitive response" evidence="2">
    <location>
        <begin position="162"/>
        <end position="278"/>
    </location>
</feature>
<dbReference type="PROSITE" id="PS51257">
    <property type="entry name" value="PROKAR_LIPOPROTEIN"/>
    <property type="match status" value="1"/>
</dbReference>
<dbReference type="EMBL" id="CP071091">
    <property type="protein sequence ID" value="QSQ18326.1"/>
    <property type="molecule type" value="Genomic_DNA"/>
</dbReference>
<dbReference type="RefSeq" id="WP_206719927.1">
    <property type="nucleotide sequence ID" value="NZ_CP071091.1"/>
</dbReference>
<protein>
    <submittedName>
        <fullName evidence="3">LEA type 2 family protein</fullName>
    </submittedName>
</protein>
<dbReference type="Gene3D" id="2.60.40.1820">
    <property type="match status" value="1"/>
</dbReference>
<dbReference type="Proteomes" id="UP000663090">
    <property type="component" value="Chromosome"/>
</dbReference>
<accession>A0ABX7NHM2</accession>
<gene>
    <name evidence="3" type="ORF">JY572_19760</name>
</gene>
<name>A0ABX7NHM2_9BACT</name>
<dbReference type="InterPro" id="IPR004864">
    <property type="entry name" value="LEA_2"/>
</dbReference>
<proteinExistence type="predicted"/>
<feature type="chain" id="PRO_5045698314" evidence="1">
    <location>
        <begin position="26"/>
        <end position="281"/>
    </location>
</feature>
<evidence type="ECO:0000313" key="4">
    <source>
        <dbReference type="Proteomes" id="UP000663090"/>
    </source>
</evidence>
<feature type="signal peptide" evidence="1">
    <location>
        <begin position="1"/>
        <end position="25"/>
    </location>
</feature>